<evidence type="ECO:0000256" key="5">
    <source>
        <dbReference type="ARBA" id="ARBA00038359"/>
    </source>
</evidence>
<keyword evidence="10" id="KW-1185">Reference proteome</keyword>
<feature type="transmembrane region" description="Helical" evidence="7">
    <location>
        <begin position="144"/>
        <end position="163"/>
    </location>
</feature>
<organism evidence="9 10">
    <name type="scientific">Colletotrichum salicis</name>
    <dbReference type="NCBI Taxonomy" id="1209931"/>
    <lineage>
        <taxon>Eukaryota</taxon>
        <taxon>Fungi</taxon>
        <taxon>Dikarya</taxon>
        <taxon>Ascomycota</taxon>
        <taxon>Pezizomycotina</taxon>
        <taxon>Sordariomycetes</taxon>
        <taxon>Hypocreomycetidae</taxon>
        <taxon>Glomerellales</taxon>
        <taxon>Glomerellaceae</taxon>
        <taxon>Colletotrichum</taxon>
        <taxon>Colletotrichum acutatum species complex</taxon>
    </lineage>
</organism>
<feature type="domain" description="Rhodopsin" evidence="8">
    <location>
        <begin position="45"/>
        <end position="209"/>
    </location>
</feature>
<accession>A0A135V6B7</accession>
<comment type="subcellular location">
    <subcellularLocation>
        <location evidence="1">Membrane</location>
        <topology evidence="1">Multi-pass membrane protein</topology>
    </subcellularLocation>
</comment>
<protein>
    <submittedName>
        <fullName evidence="9">Integral membrane protein</fullName>
    </submittedName>
</protein>
<evidence type="ECO:0000256" key="7">
    <source>
        <dbReference type="SAM" id="Phobius"/>
    </source>
</evidence>
<feature type="compositionally biased region" description="Basic and acidic residues" evidence="6">
    <location>
        <begin position="281"/>
        <end position="299"/>
    </location>
</feature>
<keyword evidence="2 7" id="KW-0812">Transmembrane</keyword>
<keyword evidence="3 7" id="KW-1133">Transmembrane helix</keyword>
<comment type="similarity">
    <text evidence="5">Belongs to the SAT4 family.</text>
</comment>
<reference evidence="9 10" key="1">
    <citation type="submission" date="2014-02" db="EMBL/GenBank/DDBJ databases">
        <title>The genome sequence of Colletotrichum salicis CBS 607.94.</title>
        <authorList>
            <person name="Baroncelli R."/>
            <person name="Thon M.R."/>
        </authorList>
    </citation>
    <scope>NUCLEOTIDE SEQUENCE [LARGE SCALE GENOMIC DNA]</scope>
    <source>
        <strain evidence="9 10">CBS 607.94</strain>
    </source>
</reference>
<feature type="transmembrane region" description="Helical" evidence="7">
    <location>
        <begin position="41"/>
        <end position="59"/>
    </location>
</feature>
<gene>
    <name evidence="9" type="ORF">CSAL01_13595</name>
</gene>
<dbReference type="Pfam" id="PF20684">
    <property type="entry name" value="Fung_rhodopsin"/>
    <property type="match status" value="1"/>
</dbReference>
<dbReference type="InterPro" id="IPR049326">
    <property type="entry name" value="Rhodopsin_dom_fungi"/>
</dbReference>
<dbReference type="PANTHER" id="PTHR33048">
    <property type="entry name" value="PTH11-LIKE INTEGRAL MEMBRANE PROTEIN (AFU_ORTHOLOGUE AFUA_5G11245)"/>
    <property type="match status" value="1"/>
</dbReference>
<evidence type="ECO:0000256" key="4">
    <source>
        <dbReference type="ARBA" id="ARBA00023136"/>
    </source>
</evidence>
<name>A0A135V6B7_9PEZI</name>
<comment type="caution">
    <text evidence="9">The sequence shown here is derived from an EMBL/GenBank/DDBJ whole genome shotgun (WGS) entry which is preliminary data.</text>
</comment>
<evidence type="ECO:0000256" key="2">
    <source>
        <dbReference type="ARBA" id="ARBA00022692"/>
    </source>
</evidence>
<dbReference type="OrthoDB" id="5329176at2759"/>
<sequence>MYHRRTPFRELHDFWLGRLRKLWWDDWTAIAAMIQITEERFYKFSAKVSICCFYIRVFVTRRFHHAALALIVFFAVHAIIFLFLVIFQCMPINATWDKEIQGQCLDVSAIGNGGAALSIIEDFTLVILPIPELMKLQLTRKRKLAVGLLFAVGSFACIASMVRLKFLVSYSPSYDPTYDYQEIVLWSAIESSTAITCGSLPALRPLFRRFSGILNTLKDRLQAGHRKEPNASFVTVKAIHSFNSSKETSPKYPPQRPRLLVPFDASGASKDVTTTMGMIDQGEKDGLELEDWDKERRES</sequence>
<evidence type="ECO:0000256" key="3">
    <source>
        <dbReference type="ARBA" id="ARBA00022989"/>
    </source>
</evidence>
<evidence type="ECO:0000313" key="10">
    <source>
        <dbReference type="Proteomes" id="UP000070121"/>
    </source>
</evidence>
<evidence type="ECO:0000256" key="6">
    <source>
        <dbReference type="SAM" id="MobiDB-lite"/>
    </source>
</evidence>
<evidence type="ECO:0000313" key="9">
    <source>
        <dbReference type="EMBL" id="KXH68259.1"/>
    </source>
</evidence>
<proteinExistence type="inferred from homology"/>
<keyword evidence="4 7" id="KW-0472">Membrane</keyword>
<dbReference type="EMBL" id="JFFI01000345">
    <property type="protein sequence ID" value="KXH68259.1"/>
    <property type="molecule type" value="Genomic_DNA"/>
</dbReference>
<dbReference type="Proteomes" id="UP000070121">
    <property type="component" value="Unassembled WGS sequence"/>
</dbReference>
<dbReference type="AlphaFoldDB" id="A0A135V6B7"/>
<feature type="transmembrane region" description="Helical" evidence="7">
    <location>
        <begin position="65"/>
        <end position="87"/>
    </location>
</feature>
<dbReference type="STRING" id="1209931.A0A135V6B7"/>
<dbReference type="GO" id="GO:0016020">
    <property type="term" value="C:membrane"/>
    <property type="evidence" value="ECO:0007669"/>
    <property type="project" value="UniProtKB-SubCell"/>
</dbReference>
<dbReference type="InterPro" id="IPR052337">
    <property type="entry name" value="SAT4-like"/>
</dbReference>
<feature type="region of interest" description="Disordered" evidence="6">
    <location>
        <begin position="244"/>
        <end position="299"/>
    </location>
</feature>
<evidence type="ECO:0000256" key="1">
    <source>
        <dbReference type="ARBA" id="ARBA00004141"/>
    </source>
</evidence>
<dbReference type="PANTHER" id="PTHR33048:SF131">
    <property type="entry name" value="INTEGRAL MEMBRANE PROTEIN"/>
    <property type="match status" value="1"/>
</dbReference>
<evidence type="ECO:0000259" key="8">
    <source>
        <dbReference type="Pfam" id="PF20684"/>
    </source>
</evidence>